<feature type="transmembrane region" description="Helical" evidence="1">
    <location>
        <begin position="316"/>
        <end position="337"/>
    </location>
</feature>
<dbReference type="Proteomes" id="UP000037696">
    <property type="component" value="Unassembled WGS sequence"/>
</dbReference>
<keyword evidence="1" id="KW-1133">Transmembrane helix</keyword>
<feature type="transmembrane region" description="Helical" evidence="1">
    <location>
        <begin position="395"/>
        <end position="417"/>
    </location>
</feature>
<feature type="transmembrane region" description="Helical" evidence="1">
    <location>
        <begin position="30"/>
        <end position="48"/>
    </location>
</feature>
<accession>A0A0M8P4C7</accession>
<keyword evidence="1" id="KW-0812">Transmembrane</keyword>
<feature type="transmembrane region" description="Helical" evidence="1">
    <location>
        <begin position="226"/>
        <end position="249"/>
    </location>
</feature>
<feature type="transmembrane region" description="Helical" evidence="1">
    <location>
        <begin position="270"/>
        <end position="290"/>
    </location>
</feature>
<dbReference type="AlphaFoldDB" id="A0A0M8P4C7"/>
<proteinExistence type="predicted"/>
<organism evidence="2 3">
    <name type="scientific">Penicillium nordicum</name>
    <dbReference type="NCBI Taxonomy" id="229535"/>
    <lineage>
        <taxon>Eukaryota</taxon>
        <taxon>Fungi</taxon>
        <taxon>Dikarya</taxon>
        <taxon>Ascomycota</taxon>
        <taxon>Pezizomycotina</taxon>
        <taxon>Eurotiomycetes</taxon>
        <taxon>Eurotiomycetidae</taxon>
        <taxon>Eurotiales</taxon>
        <taxon>Aspergillaceae</taxon>
        <taxon>Penicillium</taxon>
    </lineage>
</organism>
<sequence length="418" mass="46798">MSLGSLAGWQSTLFSALSFTNLISYLQTDIQINVVISILLSSAIFFNFEYTDGSVIAALAVLETPTSINASNPQQVDISKVDKVEDDHVDQSDVTSRDRPEDARQLLSSLRQTLLCDIIPCLGAGLFMCAGLYLISLFDFIGPDLNKTHAMSTFVVSGHLTMNTIFSITPSSNAVTNQRSLARQHLRSQKGFRSIYPGLNVFLIYNLVTVLITILARPIFAEGHNLFVTMFFRLSFGLLLTNLHTAWVHAVISKPSEKSMWQRLPGWREWIAIIPAASLDIVLPHCVYHLTKRFGVSIGYQAFGEAHFSQENLGSLAFLIMAVVFEYFASIFTRAIYIRVAASMLPNDDESVVPFDHNFGGRVGNNETHCLTIIDAFRTMALPNWYRYLKIVWEVLYYEHIGIVFSGIAIAIQTTFWV</sequence>
<evidence type="ECO:0000256" key="1">
    <source>
        <dbReference type="SAM" id="Phobius"/>
    </source>
</evidence>
<protein>
    <submittedName>
        <fullName evidence="2">Uncharacterized protein</fullName>
    </submittedName>
</protein>
<keyword evidence="1" id="KW-0472">Membrane</keyword>
<comment type="caution">
    <text evidence="2">The sequence shown here is derived from an EMBL/GenBank/DDBJ whole genome shotgun (WGS) entry which is preliminary data.</text>
</comment>
<dbReference type="STRING" id="229535.A0A0M8P4C7"/>
<keyword evidence="3" id="KW-1185">Reference proteome</keyword>
<gene>
    <name evidence="2" type="ORF">ACN38_g4212</name>
</gene>
<dbReference type="EMBL" id="LHQQ01000053">
    <property type="protein sequence ID" value="KOS44878.1"/>
    <property type="molecule type" value="Genomic_DNA"/>
</dbReference>
<dbReference type="OrthoDB" id="2896006at2759"/>
<reference evidence="2 3" key="1">
    <citation type="submission" date="2015-08" db="EMBL/GenBank/DDBJ databases">
        <title>Genome sequencing of Penicillium nordicum.</title>
        <authorList>
            <person name="Nguyen H.D."/>
            <person name="Seifert K.A."/>
        </authorList>
    </citation>
    <scope>NUCLEOTIDE SEQUENCE [LARGE SCALE GENOMIC DNA]</scope>
    <source>
        <strain evidence="2 3">DAOMC 185683</strain>
    </source>
</reference>
<feature type="transmembrane region" description="Helical" evidence="1">
    <location>
        <begin position="195"/>
        <end position="220"/>
    </location>
</feature>
<feature type="transmembrane region" description="Helical" evidence="1">
    <location>
        <begin position="114"/>
        <end position="135"/>
    </location>
</feature>
<evidence type="ECO:0000313" key="2">
    <source>
        <dbReference type="EMBL" id="KOS44878.1"/>
    </source>
</evidence>
<evidence type="ECO:0000313" key="3">
    <source>
        <dbReference type="Proteomes" id="UP000037696"/>
    </source>
</evidence>
<feature type="transmembrane region" description="Helical" evidence="1">
    <location>
        <begin position="155"/>
        <end position="175"/>
    </location>
</feature>
<name>A0A0M8P4C7_9EURO</name>